<dbReference type="InterPro" id="IPR025997">
    <property type="entry name" value="SBP_2_dom"/>
</dbReference>
<dbReference type="SUPFAM" id="SSF53822">
    <property type="entry name" value="Periplasmic binding protein-like I"/>
    <property type="match status" value="1"/>
</dbReference>
<evidence type="ECO:0000256" key="1">
    <source>
        <dbReference type="ARBA" id="ARBA00004196"/>
    </source>
</evidence>
<dbReference type="PANTHER" id="PTHR30036:SF1">
    <property type="entry name" value="D-XYLOSE-BINDING PERIPLASMIC PROTEIN"/>
    <property type="match status" value="1"/>
</dbReference>
<feature type="domain" description="Periplasmic binding protein" evidence="3">
    <location>
        <begin position="45"/>
        <end position="296"/>
    </location>
</feature>
<dbReference type="PANTHER" id="PTHR30036">
    <property type="entry name" value="D-XYLOSE-BINDING PERIPLASMIC PROTEIN"/>
    <property type="match status" value="1"/>
</dbReference>
<proteinExistence type="predicted"/>
<dbReference type="Proteomes" id="UP000199315">
    <property type="component" value="Unassembled WGS sequence"/>
</dbReference>
<dbReference type="InterPro" id="IPR050555">
    <property type="entry name" value="Bact_Solute-Bind_Prot2"/>
</dbReference>
<dbReference type="Gene3D" id="3.40.50.2300">
    <property type="match status" value="2"/>
</dbReference>
<organism evidence="4 5">
    <name type="scientific">Anaerobium acetethylicum</name>
    <dbReference type="NCBI Taxonomy" id="1619234"/>
    <lineage>
        <taxon>Bacteria</taxon>
        <taxon>Bacillati</taxon>
        <taxon>Bacillota</taxon>
        <taxon>Clostridia</taxon>
        <taxon>Lachnospirales</taxon>
        <taxon>Lachnospiraceae</taxon>
        <taxon>Anaerobium</taxon>
    </lineage>
</organism>
<name>A0A1D3TQF8_9FIRM</name>
<accession>A0A1D3TQF8</accession>
<dbReference type="OrthoDB" id="9769193at2"/>
<comment type="subcellular location">
    <subcellularLocation>
        <location evidence="1">Cell envelope</location>
    </subcellularLocation>
</comment>
<dbReference type="AlphaFoldDB" id="A0A1D3TQF8"/>
<dbReference type="EMBL" id="FMKA01000002">
    <property type="protein sequence ID" value="SCP95790.1"/>
    <property type="molecule type" value="Genomic_DNA"/>
</dbReference>
<evidence type="ECO:0000313" key="5">
    <source>
        <dbReference type="Proteomes" id="UP000199315"/>
    </source>
</evidence>
<sequence>MKRSRGNTVGILICILILCTTLGGCGPSETGRQASGGEAERKIRIGMSFDSLVIERWQKDRDAFVATAEELGADVEIAIANGSVEKQNAQIADFVKDKMDVIVIVPTDCEKISEAVRKAKDKGVKIISYDRLIRDAGVDLYISFDNEEIGRMMAGALIESVPENGSIAAVFGPDTDGNAAMVEKGFNEVIAEIGLKVIYKTYAEKWLAEKAFDAVVEALDTAGSFDGIVCGNDNLAGYAVKALSEHRLAGKVSVAGQDGDLDACQRIVEGTQTVTVYKPVEELAEKAARYAVMLAADGTIEADETIFDGKQAVPYEKLAPIAVTKENIEEVIIDGGVHLREDVYLNMPKGQ</sequence>
<gene>
    <name evidence="4" type="ORF">SAMN05421730_1002204</name>
</gene>
<keyword evidence="2" id="KW-0732">Signal</keyword>
<protein>
    <submittedName>
        <fullName evidence="4">D-xylose transport system substrate-binding protein</fullName>
    </submittedName>
</protein>
<evidence type="ECO:0000256" key="2">
    <source>
        <dbReference type="ARBA" id="ARBA00022729"/>
    </source>
</evidence>
<reference evidence="4 5" key="1">
    <citation type="submission" date="2016-09" db="EMBL/GenBank/DDBJ databases">
        <authorList>
            <person name="Capua I."/>
            <person name="De Benedictis P."/>
            <person name="Joannis T."/>
            <person name="Lombin L.H."/>
            <person name="Cattoli G."/>
        </authorList>
    </citation>
    <scope>NUCLEOTIDE SEQUENCE [LARGE SCALE GENOMIC DNA]</scope>
    <source>
        <strain evidence="4 5">GluBS11</strain>
    </source>
</reference>
<dbReference type="GO" id="GO:0030288">
    <property type="term" value="C:outer membrane-bounded periplasmic space"/>
    <property type="evidence" value="ECO:0007669"/>
    <property type="project" value="TreeGrafter"/>
</dbReference>
<evidence type="ECO:0000259" key="3">
    <source>
        <dbReference type="Pfam" id="PF13407"/>
    </source>
</evidence>
<dbReference type="STRING" id="1619234.SAMN05421730_1002204"/>
<dbReference type="RefSeq" id="WP_091230449.1">
    <property type="nucleotide sequence ID" value="NZ_FMKA01000002.1"/>
</dbReference>
<dbReference type="Pfam" id="PF13407">
    <property type="entry name" value="Peripla_BP_4"/>
    <property type="match status" value="1"/>
</dbReference>
<dbReference type="PROSITE" id="PS51257">
    <property type="entry name" value="PROKAR_LIPOPROTEIN"/>
    <property type="match status" value="1"/>
</dbReference>
<evidence type="ECO:0000313" key="4">
    <source>
        <dbReference type="EMBL" id="SCP95790.1"/>
    </source>
</evidence>
<keyword evidence="5" id="KW-1185">Reference proteome</keyword>
<dbReference type="InterPro" id="IPR028082">
    <property type="entry name" value="Peripla_BP_I"/>
</dbReference>
<dbReference type="GO" id="GO:0030246">
    <property type="term" value="F:carbohydrate binding"/>
    <property type="evidence" value="ECO:0007669"/>
    <property type="project" value="TreeGrafter"/>
</dbReference>